<reference evidence="2 3" key="1">
    <citation type="journal article" date="2018" name="IMA Fungus">
        <title>IMA Genome-F 9: Draft genome sequence of Annulohypoxylon stygium, Aspergillus mulundensis, Berkeleyomyces basicola (syn. Thielaviopsis basicola), Ceratocystis smalleyi, two Cercospora beticola strains, Coleophoma cylindrospora, Fusarium fracticaudum, Phialophora cf. hyalina, and Morchella septimelata.</title>
        <authorList>
            <person name="Wingfield B.D."/>
            <person name="Bills G.F."/>
            <person name="Dong Y."/>
            <person name="Huang W."/>
            <person name="Nel W.J."/>
            <person name="Swalarsk-Parry B.S."/>
            <person name="Vaghefi N."/>
            <person name="Wilken P.M."/>
            <person name="An Z."/>
            <person name="de Beer Z.W."/>
            <person name="De Vos L."/>
            <person name="Chen L."/>
            <person name="Duong T.A."/>
            <person name="Gao Y."/>
            <person name="Hammerbacher A."/>
            <person name="Kikkert J.R."/>
            <person name="Li Y."/>
            <person name="Li H."/>
            <person name="Li K."/>
            <person name="Li Q."/>
            <person name="Liu X."/>
            <person name="Ma X."/>
            <person name="Naidoo K."/>
            <person name="Pethybridge S.J."/>
            <person name="Sun J."/>
            <person name="Steenkamp E.T."/>
            <person name="van der Nest M.A."/>
            <person name="van Wyk S."/>
            <person name="Wingfield M.J."/>
            <person name="Xiong C."/>
            <person name="Yue Q."/>
            <person name="Zhang X."/>
        </authorList>
    </citation>
    <scope>NUCLEOTIDE SEQUENCE [LARGE SCALE GENOMIC DNA]</scope>
    <source>
        <strain evidence="2 3">BP6252</strain>
    </source>
</reference>
<dbReference type="OrthoDB" id="1874341at2759"/>
<comment type="similarity">
    <text evidence="1">Belongs to the MDM20/NAA25 family.</text>
</comment>
<dbReference type="PANTHER" id="PTHR22767:SF3">
    <property type="entry name" value="N-ALPHA-ACETYLTRANSFERASE 25, NATB AUXILIARY SUBUNIT"/>
    <property type="match status" value="1"/>
</dbReference>
<dbReference type="AlphaFoldDB" id="A0A3D8RSR8"/>
<accession>A0A3D8RSR8</accession>
<proteinExistence type="inferred from homology"/>
<dbReference type="EMBL" id="PDLM01000005">
    <property type="protein sequence ID" value="RDW77103.1"/>
    <property type="molecule type" value="Genomic_DNA"/>
</dbReference>
<evidence type="ECO:0000313" key="3">
    <source>
        <dbReference type="Proteomes" id="UP000256645"/>
    </source>
</evidence>
<comment type="caution">
    <text evidence="2">The sequence shown here is derived from an EMBL/GenBank/DDBJ whole genome shotgun (WGS) entry which is preliminary data.</text>
</comment>
<gene>
    <name evidence="2" type="ORF">BP6252_05156</name>
</gene>
<dbReference type="Pfam" id="PF09797">
    <property type="entry name" value="NatB_MDM20"/>
    <property type="match status" value="2"/>
</dbReference>
<protein>
    <submittedName>
        <fullName evidence="2">Uncharacterized protein</fullName>
    </submittedName>
</protein>
<keyword evidence="3" id="KW-1185">Reference proteome</keyword>
<dbReference type="GO" id="GO:0031416">
    <property type="term" value="C:NatB complex"/>
    <property type="evidence" value="ECO:0007669"/>
    <property type="project" value="TreeGrafter"/>
</dbReference>
<organism evidence="2 3">
    <name type="scientific">Coleophoma cylindrospora</name>
    <dbReference type="NCBI Taxonomy" id="1849047"/>
    <lineage>
        <taxon>Eukaryota</taxon>
        <taxon>Fungi</taxon>
        <taxon>Dikarya</taxon>
        <taxon>Ascomycota</taxon>
        <taxon>Pezizomycotina</taxon>
        <taxon>Leotiomycetes</taxon>
        <taxon>Helotiales</taxon>
        <taxon>Dermateaceae</taxon>
        <taxon>Coleophoma</taxon>
    </lineage>
</organism>
<dbReference type="Proteomes" id="UP000256645">
    <property type="component" value="Unassembled WGS sequence"/>
</dbReference>
<dbReference type="STRING" id="1849047.A0A3D8RSR8"/>
<name>A0A3D8RSR8_9HELO</name>
<evidence type="ECO:0000313" key="2">
    <source>
        <dbReference type="EMBL" id="RDW77103.1"/>
    </source>
</evidence>
<dbReference type="InterPro" id="IPR019183">
    <property type="entry name" value="NAA25_NatB_aux_su"/>
</dbReference>
<sequence length="1063" mass="119718">MVDQLVPRPGDAAIWTSVDSKNFKQALKTVEKRLAKKPNDDYLQALKLYIRSEAAHAAGKEFHEYKEFFVELESIVAKDAVHDEEAIVLYDSVLELILPGQPSLWRDIIGTMRWNAVKASPKDAQLAITHFQSCLSNQDLAHAQVICNSLEKNFPQEHRYVLWNITLHYLKSLITSLDQKDRDMSSRMATAMIRKLAEATKTAKDVSSLPPRAIHSPQESLLLHRILESGSDIDIRLKYYEDDYAGPGSKVAKGTWKLWTDKLKLLEKAEKYDDLFEISSSLLPLGRKNASGVVIDSRMGDYTIWELFRKTANLTMEPESAYSIIMAEVDAYLKKDSGVEKVYRRNAALTEVAATFEYLKLCPQPYFSIKPKGSEQPLDPAQVAVQTTDVLLKYLSKNAHIISVFSDLRPYIGRLDVDERRELLLRIAKLGKFGIEVLPFEADDSLTESKQALAKHQLMTQEDITSCVNQYKIAYLITSSLSELDRVGSVPAENTDNKHGVPYFSPGVNCKEDRFICPWCAKRCAVYCTTCLEKHARLSVLAYGSAIDDNGRITSTLLPTDIHPADDFCILAAMCLVKLAGFYPWPLEDATCVPLTGDRLSHLLRASLILEYAWSRSKANSHISLLLVRLYAHLGCGSLAMRAYDRLGIKQIQTTTLAYTLFDRMSSLHPHPFVHLQDGGHRTKSPMEQLAKHQTTYESFAGQVSRNIFRAFEHGSYDSAVQLVGTSQFLTESDASILAFLESRRMSRITEPELLLKPEAHGFNLLPYNCGSVPFKTDYRTSFDYKSFPNFEATKCPPFVGYTALGPDVSVKRLTKSLIAERVHFHIDPRTDENGKQWSHMWFRGSFAQMYKYLSNLAHDNPSGPINTTFEQLALEVYILMGQVIFAAEEHDKADTNHLQNLTRTVRISCSKLTNLLKKISTKASVPGFMSTLHPLYMAHELAIAILNFDRYFRVSGKCKCTFVAQLQASNKESVLIAERLLKEVLSISENVRKSMDESGWIDRVLDSVIDGDKDDSSEKPTTLAGAFKATVDADFMENWAGEVVESWRDSVLGLACLKGFKK</sequence>
<dbReference type="PANTHER" id="PTHR22767">
    <property type="entry name" value="N-TERMINAL ACETYLTRANSFERASE-RELATED"/>
    <property type="match status" value="1"/>
</dbReference>
<evidence type="ECO:0000256" key="1">
    <source>
        <dbReference type="ARBA" id="ARBA00006298"/>
    </source>
</evidence>